<accession>A0A9P0TAY1</accession>
<keyword evidence="3" id="KW-1185">Reference proteome</keyword>
<sequence>MKTLLNRKLLPSRKDKSRGAERVCVPCVCPKPAPYRAGHQAKPPHRPKSRIGAPHPLSSAAVPVVCDARFAYPGRRGALPLHHNGGDPRRFTLCVYVRPMSHTYICAGSSHGGAGVSAASGSEQRPRFDAGRTP</sequence>
<feature type="region of interest" description="Disordered" evidence="1">
    <location>
        <begin position="35"/>
        <end position="56"/>
    </location>
</feature>
<dbReference type="Proteomes" id="UP001152562">
    <property type="component" value="Unassembled WGS sequence"/>
</dbReference>
<gene>
    <name evidence="2" type="ORF">PIBRA_LOCUS5075</name>
</gene>
<feature type="region of interest" description="Disordered" evidence="1">
    <location>
        <begin position="115"/>
        <end position="134"/>
    </location>
</feature>
<evidence type="ECO:0000313" key="2">
    <source>
        <dbReference type="EMBL" id="CAH4028122.1"/>
    </source>
</evidence>
<evidence type="ECO:0000313" key="3">
    <source>
        <dbReference type="Proteomes" id="UP001152562"/>
    </source>
</evidence>
<dbReference type="AlphaFoldDB" id="A0A9P0TAY1"/>
<name>A0A9P0TAY1_PIEBR</name>
<reference evidence="2" key="1">
    <citation type="submission" date="2022-05" db="EMBL/GenBank/DDBJ databases">
        <authorList>
            <person name="Okamura Y."/>
        </authorList>
    </citation>
    <scope>NUCLEOTIDE SEQUENCE</scope>
</reference>
<comment type="caution">
    <text evidence="2">The sequence shown here is derived from an EMBL/GenBank/DDBJ whole genome shotgun (WGS) entry which is preliminary data.</text>
</comment>
<evidence type="ECO:0000256" key="1">
    <source>
        <dbReference type="SAM" id="MobiDB-lite"/>
    </source>
</evidence>
<feature type="compositionally biased region" description="Basic and acidic residues" evidence="1">
    <location>
        <begin position="124"/>
        <end position="134"/>
    </location>
</feature>
<dbReference type="EMBL" id="CALOZG010000005">
    <property type="protein sequence ID" value="CAH4028122.1"/>
    <property type="molecule type" value="Genomic_DNA"/>
</dbReference>
<protein>
    <submittedName>
        <fullName evidence="2">Uncharacterized protein</fullName>
    </submittedName>
</protein>
<organism evidence="2 3">
    <name type="scientific">Pieris brassicae</name>
    <name type="common">White butterfly</name>
    <name type="synonym">Large white butterfly</name>
    <dbReference type="NCBI Taxonomy" id="7116"/>
    <lineage>
        <taxon>Eukaryota</taxon>
        <taxon>Metazoa</taxon>
        <taxon>Ecdysozoa</taxon>
        <taxon>Arthropoda</taxon>
        <taxon>Hexapoda</taxon>
        <taxon>Insecta</taxon>
        <taxon>Pterygota</taxon>
        <taxon>Neoptera</taxon>
        <taxon>Endopterygota</taxon>
        <taxon>Lepidoptera</taxon>
        <taxon>Glossata</taxon>
        <taxon>Ditrysia</taxon>
        <taxon>Papilionoidea</taxon>
        <taxon>Pieridae</taxon>
        <taxon>Pierinae</taxon>
        <taxon>Pieris</taxon>
    </lineage>
</organism>
<proteinExistence type="predicted"/>